<dbReference type="AlphaFoldDB" id="E9E5I5"/>
<evidence type="ECO:0000256" key="1">
    <source>
        <dbReference type="SAM" id="SignalP"/>
    </source>
</evidence>
<evidence type="ECO:0000313" key="2">
    <source>
        <dbReference type="EMBL" id="EFY88868.1"/>
    </source>
</evidence>
<dbReference type="GeneID" id="19249444"/>
<keyword evidence="3" id="KW-1185">Reference proteome</keyword>
<dbReference type="EMBL" id="GL698506">
    <property type="protein sequence ID" value="EFY88868.1"/>
    <property type="molecule type" value="Genomic_DNA"/>
</dbReference>
<keyword evidence="1" id="KW-0732">Signal</keyword>
<organism evidence="3">
    <name type="scientific">Metarhizium acridum (strain CQMa 102)</name>
    <dbReference type="NCBI Taxonomy" id="655827"/>
    <lineage>
        <taxon>Eukaryota</taxon>
        <taxon>Fungi</taxon>
        <taxon>Dikarya</taxon>
        <taxon>Ascomycota</taxon>
        <taxon>Pezizomycotina</taxon>
        <taxon>Sordariomycetes</taxon>
        <taxon>Hypocreomycetidae</taxon>
        <taxon>Hypocreales</taxon>
        <taxon>Clavicipitaceae</taxon>
        <taxon>Metarhizium</taxon>
    </lineage>
</organism>
<sequence>MQLTKLIIFASAALGAVAQYDDGLYDEAVYEDSLYDNIDEYAIGAAVYKRPNGGFPPRYLVQHWNKCEKITPPIGGDVQSIRVPHGARCALYRDPHCQHVIPGGVYGPGLKNVGGLPRHAHFIKCHH</sequence>
<dbReference type="HOGENOM" id="CLU_161506_0_0_1"/>
<dbReference type="STRING" id="655827.E9E5I5"/>
<feature type="chain" id="PRO_5003238181" evidence="1">
    <location>
        <begin position="19"/>
        <end position="127"/>
    </location>
</feature>
<evidence type="ECO:0000313" key="3">
    <source>
        <dbReference type="Proteomes" id="UP000002499"/>
    </source>
</evidence>
<feature type="signal peptide" evidence="1">
    <location>
        <begin position="1"/>
        <end position="18"/>
    </location>
</feature>
<proteinExistence type="predicted"/>
<accession>E9E5I5</accession>
<dbReference type="OrthoDB" id="10524495at2759"/>
<dbReference type="KEGG" id="maw:19249444"/>
<protein>
    <submittedName>
        <fullName evidence="2">Cell wall protein</fullName>
    </submittedName>
</protein>
<name>E9E5I5_METAQ</name>
<gene>
    <name evidence="2" type="ORF">MAC_05133</name>
</gene>
<dbReference type="eggNOG" id="ENOG502RNKJ">
    <property type="taxonomic scope" value="Eukaryota"/>
</dbReference>
<dbReference type="Proteomes" id="UP000002499">
    <property type="component" value="Unassembled WGS sequence"/>
</dbReference>
<reference evidence="2 3" key="1">
    <citation type="journal article" date="2011" name="PLoS Genet.">
        <title>Genome sequencing and comparative transcriptomics of the model entomopathogenic fungi Metarhizium anisopliae and M. acridum.</title>
        <authorList>
            <person name="Gao Q."/>
            <person name="Jin K."/>
            <person name="Ying S.H."/>
            <person name="Zhang Y."/>
            <person name="Xiao G."/>
            <person name="Shang Y."/>
            <person name="Duan Z."/>
            <person name="Hu X."/>
            <person name="Xie X.Q."/>
            <person name="Zhou G."/>
            <person name="Peng G."/>
            <person name="Luo Z."/>
            <person name="Huang W."/>
            <person name="Wang B."/>
            <person name="Fang W."/>
            <person name="Wang S."/>
            <person name="Zhong Y."/>
            <person name="Ma L.J."/>
            <person name="St Leger R.J."/>
            <person name="Zhao G.P."/>
            <person name="Pei Y."/>
            <person name="Feng M.G."/>
            <person name="Xia Y."/>
            <person name="Wang C."/>
        </authorList>
    </citation>
    <scope>NUCLEOTIDE SEQUENCE [LARGE SCALE GENOMIC DNA]</scope>
    <source>
        <strain evidence="2 3">CQMa 102</strain>
    </source>
</reference>
<dbReference type="InParanoid" id="E9E5I5"/>